<evidence type="ECO:0000256" key="4">
    <source>
        <dbReference type="PIRNR" id="PIRNR016020"/>
    </source>
</evidence>
<proteinExistence type="inferred from homology"/>
<keyword evidence="7" id="KW-1185">Reference proteome</keyword>
<dbReference type="PANTHER" id="PTHR11122">
    <property type="entry name" value="APOSPORY-ASSOCIATED PROTEIN C-RELATED"/>
    <property type="match status" value="1"/>
</dbReference>
<dbReference type="InterPro" id="IPR011013">
    <property type="entry name" value="Gal_mutarotase_sf_dom"/>
</dbReference>
<name>A0AB94IEL4_9GAMM</name>
<evidence type="ECO:0000313" key="6">
    <source>
        <dbReference type="EMBL" id="TEA27932.1"/>
    </source>
</evidence>
<dbReference type="GO" id="GO:0030246">
    <property type="term" value="F:carbohydrate binding"/>
    <property type="evidence" value="ECO:0007669"/>
    <property type="project" value="UniProtKB-UniRule"/>
</dbReference>
<evidence type="ECO:0000256" key="3">
    <source>
        <dbReference type="ARBA" id="ARBA00023235"/>
    </source>
</evidence>
<protein>
    <recommendedName>
        <fullName evidence="4">Putative glucose-6-phosphate 1-epimerase</fullName>
        <ecNumber evidence="4">5.1.3.15</ecNumber>
    </recommendedName>
</protein>
<dbReference type="RefSeq" id="WP_024495422.1">
    <property type="nucleotide sequence ID" value="NZ_AWGA01000013.1"/>
</dbReference>
<comment type="similarity">
    <text evidence="2 4">Belongs to the glucose-6-phosphate 1-epimerase family.</text>
</comment>
<dbReference type="InterPro" id="IPR025532">
    <property type="entry name" value="G6P_1-epimerase"/>
</dbReference>
<keyword evidence="3 4" id="KW-0413">Isomerase</keyword>
<dbReference type="Pfam" id="PF01263">
    <property type="entry name" value="Aldose_epim"/>
    <property type="match status" value="1"/>
</dbReference>
<dbReference type="Proteomes" id="UP000506160">
    <property type="component" value="Unassembled WGS sequence"/>
</dbReference>
<gene>
    <name evidence="6" type="ORF">O970_01510</name>
</gene>
<dbReference type="CDD" id="cd09020">
    <property type="entry name" value="D-hex-6-P-epi_like"/>
    <property type="match status" value="1"/>
</dbReference>
<feature type="active site" evidence="5">
    <location>
        <position position="262"/>
    </location>
</feature>
<comment type="caution">
    <text evidence="6">The sequence shown here is derived from an EMBL/GenBank/DDBJ whole genome shotgun (WGS) entry which is preliminary data.</text>
</comment>
<dbReference type="AlphaFoldDB" id="A0AB94IEL4"/>
<dbReference type="GO" id="GO:0005975">
    <property type="term" value="P:carbohydrate metabolic process"/>
    <property type="evidence" value="ECO:0007669"/>
    <property type="project" value="InterPro"/>
</dbReference>
<dbReference type="PIRSF" id="PIRSF016020">
    <property type="entry name" value="PHexose_mutarotase"/>
    <property type="match status" value="1"/>
</dbReference>
<comment type="catalytic activity">
    <reaction evidence="1">
        <text>alpha-D-glucose 6-phosphate = beta-D-glucose 6-phosphate</text>
        <dbReference type="Rhea" id="RHEA:16249"/>
        <dbReference type="ChEBI" id="CHEBI:58225"/>
        <dbReference type="ChEBI" id="CHEBI:58247"/>
        <dbReference type="EC" id="5.1.3.15"/>
    </reaction>
</comment>
<reference evidence="6 7" key="1">
    <citation type="journal article" date="2014" name="Appl. Environ. Microbiol.">
        <title>Genomic features of a bumble bee symbiont reflect its host environment.</title>
        <authorList>
            <person name="Martinson V.G."/>
            <person name="Magoc T."/>
            <person name="Koch H."/>
            <person name="Salzberg S.L."/>
            <person name="Moran N.A."/>
        </authorList>
    </citation>
    <scope>NUCLEOTIDE SEQUENCE [LARGE SCALE GENOMIC DNA]</scope>
    <source>
        <strain evidence="6 7">Bimp</strain>
    </source>
</reference>
<organism evidence="6 7">
    <name type="scientific">Candidatus Schmidhempelia bombi str. Bimp</name>
    <dbReference type="NCBI Taxonomy" id="1387197"/>
    <lineage>
        <taxon>Bacteria</taxon>
        <taxon>Pseudomonadati</taxon>
        <taxon>Pseudomonadota</taxon>
        <taxon>Gammaproteobacteria</taxon>
        <taxon>Orbales</taxon>
        <taxon>Orbaceae</taxon>
        <taxon>Candidatus Schmidhempelia</taxon>
    </lineage>
</organism>
<dbReference type="InterPro" id="IPR008183">
    <property type="entry name" value="Aldose_1/G6P_1-epimerase"/>
</dbReference>
<dbReference type="GO" id="GO:0047938">
    <property type="term" value="F:glucose-6-phosphate 1-epimerase activity"/>
    <property type="evidence" value="ECO:0007669"/>
    <property type="project" value="UniProtKB-UniRule"/>
</dbReference>
<dbReference type="EMBL" id="AWGA01000013">
    <property type="protein sequence ID" value="TEA27932.1"/>
    <property type="molecule type" value="Genomic_DNA"/>
</dbReference>
<dbReference type="PANTHER" id="PTHR11122:SF13">
    <property type="entry name" value="GLUCOSE-6-PHOSPHATE 1-EPIMERASE"/>
    <property type="match status" value="1"/>
</dbReference>
<dbReference type="EC" id="5.1.3.15" evidence="4"/>
<accession>A0AB94IEL4</accession>
<evidence type="ECO:0000256" key="2">
    <source>
        <dbReference type="ARBA" id="ARBA00005866"/>
    </source>
</evidence>
<dbReference type="Gene3D" id="2.70.98.10">
    <property type="match status" value="1"/>
</dbReference>
<dbReference type="SUPFAM" id="SSF74650">
    <property type="entry name" value="Galactose mutarotase-like"/>
    <property type="match status" value="1"/>
</dbReference>
<evidence type="ECO:0000313" key="7">
    <source>
        <dbReference type="Proteomes" id="UP000506160"/>
    </source>
</evidence>
<evidence type="ECO:0000256" key="5">
    <source>
        <dbReference type="PIRSR" id="PIRSR016020-1"/>
    </source>
</evidence>
<evidence type="ECO:0000256" key="1">
    <source>
        <dbReference type="ARBA" id="ARBA00001096"/>
    </source>
</evidence>
<dbReference type="InterPro" id="IPR014718">
    <property type="entry name" value="GH-type_carb-bd"/>
</dbReference>
<sequence>MINTLLNQPVIKQLTPSIAIVQQGELDVIVIKHATCQAAIALQGAHLLFWQPTEQPRPVIWLSEKALFKTGKAIRGGVPLCWPWFNQLGTPSHGFARISLWQLVQYSENEQQVTLTLSLSDTPQTRQLWPHAFNATMTINVGKQAYLELSMSGDYQATAALHSYFNVSDIEQIKVTGLGADYRDALKVANLPKQCGELTFDQAVDRVYTHAEAINYIDDIDRTIKLTHHNGTEVVTWNPWQSAATAMADMDDNGYKTMVCVETARIVQPLLVTPSQPQTLAVTIEIVP</sequence>
<feature type="active site" evidence="5">
    <location>
        <position position="162"/>
    </location>
</feature>